<dbReference type="EMBL" id="MFEH01000004">
    <property type="protein sequence ID" value="OGE73910.1"/>
    <property type="molecule type" value="Genomic_DNA"/>
</dbReference>
<sequence>MANFKPGVIAHRLVLRDGFAAFHDSHEQGDRHNRQQVRAVIIHGSRSQPIRLLIENSARKDPDGERWHFKGFMIPAGGTWIHVQGWLRKATGEGQISAQRQVRCPKCEGPAEARWVSQTETFCKLCGTELWVGRIPTIV</sequence>
<evidence type="ECO:0000313" key="2">
    <source>
        <dbReference type="Proteomes" id="UP000177610"/>
    </source>
</evidence>
<organism evidence="1 2">
    <name type="scientific">Candidatus Doudnabacteria bacterium RIFCSPHIGHO2_01_FULL_41_86</name>
    <dbReference type="NCBI Taxonomy" id="1817821"/>
    <lineage>
        <taxon>Bacteria</taxon>
        <taxon>Candidatus Doudnaibacteriota</taxon>
    </lineage>
</organism>
<gene>
    <name evidence="1" type="ORF">A2717_04745</name>
</gene>
<protein>
    <submittedName>
        <fullName evidence="1">Uncharacterized protein</fullName>
    </submittedName>
</protein>
<name>A0A1F5N903_9BACT</name>
<accession>A0A1F5N903</accession>
<evidence type="ECO:0000313" key="1">
    <source>
        <dbReference type="EMBL" id="OGE73910.1"/>
    </source>
</evidence>
<comment type="caution">
    <text evidence="1">The sequence shown here is derived from an EMBL/GenBank/DDBJ whole genome shotgun (WGS) entry which is preliminary data.</text>
</comment>
<proteinExistence type="predicted"/>
<dbReference type="AlphaFoldDB" id="A0A1F5N903"/>
<reference evidence="1 2" key="1">
    <citation type="journal article" date="2016" name="Nat. Commun.">
        <title>Thousands of microbial genomes shed light on interconnected biogeochemical processes in an aquifer system.</title>
        <authorList>
            <person name="Anantharaman K."/>
            <person name="Brown C.T."/>
            <person name="Hug L.A."/>
            <person name="Sharon I."/>
            <person name="Castelle C.J."/>
            <person name="Probst A.J."/>
            <person name="Thomas B.C."/>
            <person name="Singh A."/>
            <person name="Wilkins M.J."/>
            <person name="Karaoz U."/>
            <person name="Brodie E.L."/>
            <person name="Williams K.H."/>
            <person name="Hubbard S.S."/>
            <person name="Banfield J.F."/>
        </authorList>
    </citation>
    <scope>NUCLEOTIDE SEQUENCE [LARGE SCALE GENOMIC DNA]</scope>
</reference>
<dbReference type="Proteomes" id="UP000177610">
    <property type="component" value="Unassembled WGS sequence"/>
</dbReference>